<name>A0AAW1Y399_RUBAR</name>
<dbReference type="InterPro" id="IPR027409">
    <property type="entry name" value="GroEL-like_apical_dom_sf"/>
</dbReference>
<dbReference type="EMBL" id="JBEDUW010000002">
    <property type="protein sequence ID" value="KAK9943520.1"/>
    <property type="molecule type" value="Genomic_DNA"/>
</dbReference>
<dbReference type="EC" id="2.7.1.150" evidence="1"/>
<dbReference type="InterPro" id="IPR002498">
    <property type="entry name" value="PInositol-4-P-4/5-kinase_core"/>
</dbReference>
<evidence type="ECO:0000259" key="3">
    <source>
        <dbReference type="SMART" id="SM00330"/>
    </source>
</evidence>
<dbReference type="GO" id="GO:0010008">
    <property type="term" value="C:endosome membrane"/>
    <property type="evidence" value="ECO:0007669"/>
    <property type="project" value="TreeGrafter"/>
</dbReference>
<dbReference type="SUPFAM" id="SSF56104">
    <property type="entry name" value="SAICAR synthase-like"/>
    <property type="match status" value="1"/>
</dbReference>
<dbReference type="GO" id="GO:0046854">
    <property type="term" value="P:phosphatidylinositol phosphate biosynthetic process"/>
    <property type="evidence" value="ECO:0007669"/>
    <property type="project" value="TreeGrafter"/>
</dbReference>
<gene>
    <name evidence="4" type="ORF">M0R45_009125</name>
</gene>
<evidence type="ECO:0000313" key="5">
    <source>
        <dbReference type="Proteomes" id="UP001457282"/>
    </source>
</evidence>
<dbReference type="PANTHER" id="PTHR45748:SF4">
    <property type="entry name" value="1-PHOSPHATIDYLINOSITOL-3-PHOSPHATE 5-KINASE FAB1D-RELATED"/>
    <property type="match status" value="1"/>
</dbReference>
<protein>
    <recommendedName>
        <fullName evidence="1">1-phosphatidylinositol-3-phosphate 5-kinase</fullName>
        <ecNumber evidence="1">2.7.1.150</ecNumber>
    </recommendedName>
</protein>
<dbReference type="Pfam" id="PF00118">
    <property type="entry name" value="Cpn60_TCP1"/>
    <property type="match status" value="1"/>
</dbReference>
<dbReference type="Gene3D" id="3.30.800.10">
    <property type="entry name" value="Phosphatidylinositol Phosphate Kinase II Beta"/>
    <property type="match status" value="1"/>
</dbReference>
<organism evidence="4 5">
    <name type="scientific">Rubus argutus</name>
    <name type="common">Southern blackberry</name>
    <dbReference type="NCBI Taxonomy" id="59490"/>
    <lineage>
        <taxon>Eukaryota</taxon>
        <taxon>Viridiplantae</taxon>
        <taxon>Streptophyta</taxon>
        <taxon>Embryophyta</taxon>
        <taxon>Tracheophyta</taxon>
        <taxon>Spermatophyta</taxon>
        <taxon>Magnoliopsida</taxon>
        <taxon>eudicotyledons</taxon>
        <taxon>Gunneridae</taxon>
        <taxon>Pentapetalae</taxon>
        <taxon>rosids</taxon>
        <taxon>fabids</taxon>
        <taxon>Rosales</taxon>
        <taxon>Rosaceae</taxon>
        <taxon>Rosoideae</taxon>
        <taxon>Rosoideae incertae sedis</taxon>
        <taxon>Rubus</taxon>
    </lineage>
</organism>
<dbReference type="GO" id="GO:0000285">
    <property type="term" value="F:1-phosphatidylinositol-3-phosphate 5-kinase activity"/>
    <property type="evidence" value="ECO:0007669"/>
    <property type="project" value="UniProtKB-EC"/>
</dbReference>
<dbReference type="Gene3D" id="3.50.7.10">
    <property type="entry name" value="GroEL"/>
    <property type="match status" value="1"/>
</dbReference>
<evidence type="ECO:0000313" key="4">
    <source>
        <dbReference type="EMBL" id="KAK9943520.1"/>
    </source>
</evidence>
<feature type="region of interest" description="Disordered" evidence="2">
    <location>
        <begin position="605"/>
        <end position="636"/>
    </location>
</feature>
<sequence>MCHYCGAELTQPKEDKKKHYNLKSNPSDTGGSLWACKACAEKQERESLKQGYVISMPVISPMTSLSSTDSCVSSCSEFSVDVSSYDRGNQEESRASTNNDRLWEPPSANTCESFSETENSNSSEGEMDDWIWEPPEPDDPEDDVEGSVAFNDDDDDECGDGMKWGKPISLSHSKDEGSGIYKFKEEKQIAMETVINGKFKALVSQLLISVGVVGSFEEDAESWVDIITSLSWEAASFLKPDAVVGKAMDPDGYVKVKCIATGARSQSQLVKGLVFKKHAAHKHMPITYKNPRLLLIQGVLGQSSSGLSSFHSMEQEKDYSKSVTEMLELCHPNVVLVEKTVSRDIQESILAKRMTLVFDMKLHRLERIARCTGSPILSSDTMTSQKLKQCDSFHIEKFTEEHAGLGGGKIPSKTLMFIEGCPTRLGCTILLKGAQSDELKKIKCVVQCAVILAYHLILETSFLVDQRAMFSALPFFRVANDLSTEVADEFSTGNKSFNLASVNTCVQQHEESIGETGSDAVDILISDGFHEGCSQNSVVEFQGSSALYEPYNPVIFSGFSTLSASLKKVIGESFPLASTYQSVSSYFGLNGKELNDQMTKSVSISTSPEAVDQCEVEDRGSFDEGRPLSGGQTESSVTCTEATLEMKMDGGNNEDPTQSKNDISKVLDSRSILVLMSHKNPFKGTVCEQSHFLISSSTRILMFPSESFYRIIYSISKAIAQHVVNCQKLTCTVMHIVTSSLPYELNGFRECICLVKQKASFGCGVDVAYGCYVQNSPIMTYTVSVPPVKLPFCNSIRQDWFAKEIENVLEKGFMLLSEVHNFLEKIKSQFDGMTLKLRGSLKEFSDIEEMRRQEESEREELRPGPLTKLLGLNCVHWELLLQSCIWDRRLHSLLSPTPMMIHSMASEKVIQEVNSGIHGTRGENVTGRIMGKGENCIDGASNIKVKLDTAAEADEFPIKEIPIGGPVELSKGDDQFNVSTMPEDFETPNVGGSSPKRLDSHEANPRPNGSIDVSKENGDSSSVVDANLSLMGTSPLSQSSNFDNSTYQLITEEGQMLHIPLGTDNYIVSDYEWNAPMVTLRVSKSLGKEKYTVLCPYANQFRDLRNRCCQSEVDYIASLSRCRNWDAKGGKSKAFSPKQLMTAFSSQVVVRQTKSGKEMKHDLMVMENLTLVGNCTRLYDLKVTKQSKNCNGLFGMTHLFSIRSITWRQGLSLHLCQESLAHCYIAPIEYKRRFRRFMSKNIWSVPDDWCSSESSYPRHECAARKC</sequence>
<feature type="domain" description="PIPK" evidence="3">
    <location>
        <begin position="1061"/>
        <end position="1243"/>
    </location>
</feature>
<comment type="caution">
    <text evidence="4">The sequence shown here is derived from an EMBL/GenBank/DDBJ whole genome shotgun (WGS) entry which is preliminary data.</text>
</comment>
<feature type="compositionally biased region" description="Basic and acidic residues" evidence="2">
    <location>
        <begin position="616"/>
        <end position="626"/>
    </location>
</feature>
<feature type="region of interest" description="Disordered" evidence="2">
    <location>
        <begin position="82"/>
        <end position="169"/>
    </location>
</feature>
<feature type="region of interest" description="Disordered" evidence="2">
    <location>
        <begin position="967"/>
        <end position="1023"/>
    </location>
</feature>
<accession>A0AAW1Y399</accession>
<dbReference type="SMART" id="SM00330">
    <property type="entry name" value="PIPKc"/>
    <property type="match status" value="1"/>
</dbReference>
<dbReference type="PANTHER" id="PTHR45748">
    <property type="entry name" value="1-PHOSPHATIDYLINOSITOL 3-PHOSPHATE 5-KINASE-RELATED"/>
    <property type="match status" value="1"/>
</dbReference>
<feature type="compositionally biased region" description="Acidic residues" evidence="2">
    <location>
        <begin position="125"/>
        <end position="159"/>
    </location>
</feature>
<reference evidence="4 5" key="1">
    <citation type="journal article" date="2023" name="G3 (Bethesda)">
        <title>A chromosome-length genome assembly and annotation of blackberry (Rubus argutus, cv. 'Hillquist').</title>
        <authorList>
            <person name="Bruna T."/>
            <person name="Aryal R."/>
            <person name="Dudchenko O."/>
            <person name="Sargent D.J."/>
            <person name="Mead D."/>
            <person name="Buti M."/>
            <person name="Cavallini A."/>
            <person name="Hytonen T."/>
            <person name="Andres J."/>
            <person name="Pham M."/>
            <person name="Weisz D."/>
            <person name="Mascagni F."/>
            <person name="Usai G."/>
            <person name="Natali L."/>
            <person name="Bassil N."/>
            <person name="Fernandez G.E."/>
            <person name="Lomsadze A."/>
            <person name="Armour M."/>
            <person name="Olukolu B."/>
            <person name="Poorten T."/>
            <person name="Britton C."/>
            <person name="Davik J."/>
            <person name="Ashrafi H."/>
            <person name="Aiden E.L."/>
            <person name="Borodovsky M."/>
            <person name="Worthington M."/>
        </authorList>
    </citation>
    <scope>NUCLEOTIDE SEQUENCE [LARGE SCALE GENOMIC DNA]</scope>
    <source>
        <strain evidence="4">PI 553951</strain>
    </source>
</reference>
<dbReference type="FunFam" id="3.50.7.10:FF:000007">
    <property type="entry name" value="1-phosphatidylinositol 3-phosphate 5-kinase isoform X1"/>
    <property type="match status" value="1"/>
</dbReference>
<dbReference type="CDD" id="cd03334">
    <property type="entry name" value="Fab1_TCP"/>
    <property type="match status" value="1"/>
</dbReference>
<keyword evidence="5" id="KW-1185">Reference proteome</keyword>
<dbReference type="InterPro" id="IPR002423">
    <property type="entry name" value="Cpn60/GroEL/TCP-1"/>
</dbReference>
<dbReference type="Proteomes" id="UP001457282">
    <property type="component" value="Unassembled WGS sequence"/>
</dbReference>
<dbReference type="GO" id="GO:0005524">
    <property type="term" value="F:ATP binding"/>
    <property type="evidence" value="ECO:0007669"/>
    <property type="project" value="InterPro"/>
</dbReference>
<feature type="compositionally biased region" description="Low complexity" evidence="2">
    <location>
        <begin position="112"/>
        <end position="124"/>
    </location>
</feature>
<dbReference type="SUPFAM" id="SSF52029">
    <property type="entry name" value="GroEL apical domain-like"/>
    <property type="match status" value="1"/>
</dbReference>
<evidence type="ECO:0000256" key="1">
    <source>
        <dbReference type="ARBA" id="ARBA00012009"/>
    </source>
</evidence>
<evidence type="ECO:0000256" key="2">
    <source>
        <dbReference type="SAM" id="MobiDB-lite"/>
    </source>
</evidence>
<dbReference type="AlphaFoldDB" id="A0AAW1Y399"/>
<dbReference type="InterPro" id="IPR027484">
    <property type="entry name" value="PInositol-4-P-5-kinase_N"/>
</dbReference>
<proteinExistence type="predicted"/>